<dbReference type="Pfam" id="PF00651">
    <property type="entry name" value="BTB"/>
    <property type="match status" value="1"/>
</dbReference>
<sequence>MDSPQNELMSAMATLHLGGKYSDLTILSGTKSYAVHRAIVCPRSGFFDGACSNQFQESRTGVIDLSEDDDEAVEQMIHYFYYLDYPHEFERKPSPVFRHRAASDARRKPLKKLDLSTIEDPQAACCGAQSPLTPPDEQPDAYALAGKRPRSPTITMSADAESSESEEEEEDLMESPNLVTHSRVYALAEKYDIPSLKLLAAQKFEVALACWFDSNEIPDAIEDVYHGTIDSDRGLRDIVIQALRCQPTMAYRKDVKSLLPEVPQFAAELWKVQNGQPIY</sequence>
<feature type="region of interest" description="Disordered" evidence="1">
    <location>
        <begin position="128"/>
        <end position="175"/>
    </location>
</feature>
<organism evidence="3 4">
    <name type="scientific">Cryomyces minteri</name>
    <dbReference type="NCBI Taxonomy" id="331657"/>
    <lineage>
        <taxon>Eukaryota</taxon>
        <taxon>Fungi</taxon>
        <taxon>Dikarya</taxon>
        <taxon>Ascomycota</taxon>
        <taxon>Pezizomycotina</taxon>
        <taxon>Dothideomycetes</taxon>
        <taxon>Dothideomycetes incertae sedis</taxon>
        <taxon>Cryomyces</taxon>
    </lineage>
</organism>
<dbReference type="PANTHER" id="PTHR47843:SF5">
    <property type="entry name" value="BTB_POZ DOMAIN PROTEIN"/>
    <property type="match status" value="1"/>
</dbReference>
<keyword evidence="4" id="KW-1185">Reference proteome</keyword>
<evidence type="ECO:0000256" key="1">
    <source>
        <dbReference type="SAM" id="MobiDB-lite"/>
    </source>
</evidence>
<comment type="caution">
    <text evidence="3">The sequence shown here is derived from an EMBL/GenBank/DDBJ whole genome shotgun (WGS) entry which is preliminary data.</text>
</comment>
<dbReference type="AlphaFoldDB" id="A0A4U0XBA1"/>
<dbReference type="PANTHER" id="PTHR47843">
    <property type="entry name" value="BTB DOMAIN-CONTAINING PROTEIN-RELATED"/>
    <property type="match status" value="1"/>
</dbReference>
<evidence type="ECO:0000313" key="4">
    <source>
        <dbReference type="Proteomes" id="UP000308768"/>
    </source>
</evidence>
<protein>
    <recommendedName>
        <fullName evidence="2">BTB domain-containing protein</fullName>
    </recommendedName>
</protein>
<feature type="domain" description="BTB" evidence="2">
    <location>
        <begin position="22"/>
        <end position="81"/>
    </location>
</feature>
<proteinExistence type="predicted"/>
<gene>
    <name evidence="3" type="ORF">B0A49_06804</name>
</gene>
<dbReference type="Proteomes" id="UP000308768">
    <property type="component" value="Unassembled WGS sequence"/>
</dbReference>
<accession>A0A4U0XBA1</accession>
<reference evidence="3 4" key="1">
    <citation type="submission" date="2017-03" db="EMBL/GenBank/DDBJ databases">
        <title>Genomes of endolithic fungi from Antarctica.</title>
        <authorList>
            <person name="Coleine C."/>
            <person name="Masonjones S."/>
            <person name="Stajich J.E."/>
        </authorList>
    </citation>
    <scope>NUCLEOTIDE SEQUENCE [LARGE SCALE GENOMIC DNA]</scope>
    <source>
        <strain evidence="3 4">CCFEE 5187</strain>
    </source>
</reference>
<dbReference type="SUPFAM" id="SSF54695">
    <property type="entry name" value="POZ domain"/>
    <property type="match status" value="1"/>
</dbReference>
<dbReference type="CDD" id="cd18186">
    <property type="entry name" value="BTB_POZ_ZBTB_KLHL-like"/>
    <property type="match status" value="1"/>
</dbReference>
<feature type="compositionally biased region" description="Acidic residues" evidence="1">
    <location>
        <begin position="161"/>
        <end position="173"/>
    </location>
</feature>
<dbReference type="STRING" id="331657.A0A4U0XBA1"/>
<evidence type="ECO:0000259" key="2">
    <source>
        <dbReference type="PROSITE" id="PS50097"/>
    </source>
</evidence>
<dbReference type="InterPro" id="IPR011333">
    <property type="entry name" value="SKP1/BTB/POZ_sf"/>
</dbReference>
<name>A0A4U0XBA1_9PEZI</name>
<dbReference type="PROSITE" id="PS50097">
    <property type="entry name" value="BTB"/>
    <property type="match status" value="1"/>
</dbReference>
<dbReference type="OrthoDB" id="6359816at2759"/>
<dbReference type="EMBL" id="NAJN01000436">
    <property type="protein sequence ID" value="TKA73391.1"/>
    <property type="molecule type" value="Genomic_DNA"/>
</dbReference>
<dbReference type="Gene3D" id="3.30.710.10">
    <property type="entry name" value="Potassium Channel Kv1.1, Chain A"/>
    <property type="match status" value="1"/>
</dbReference>
<evidence type="ECO:0000313" key="3">
    <source>
        <dbReference type="EMBL" id="TKA73391.1"/>
    </source>
</evidence>
<dbReference type="InterPro" id="IPR000210">
    <property type="entry name" value="BTB/POZ_dom"/>
</dbReference>